<keyword evidence="3" id="KW-1185">Reference proteome</keyword>
<evidence type="ECO:0000313" key="3">
    <source>
        <dbReference type="Proteomes" id="UP000759103"/>
    </source>
</evidence>
<gene>
    <name evidence="2" type="ORF">KZ820_19070</name>
</gene>
<organism evidence="2 3">
    <name type="scientific">Sphingomonas citri</name>
    <dbReference type="NCBI Taxonomy" id="2862499"/>
    <lineage>
        <taxon>Bacteria</taxon>
        <taxon>Pseudomonadati</taxon>
        <taxon>Pseudomonadota</taxon>
        <taxon>Alphaproteobacteria</taxon>
        <taxon>Sphingomonadales</taxon>
        <taxon>Sphingomonadaceae</taxon>
        <taxon>Sphingomonas</taxon>
    </lineage>
</organism>
<keyword evidence="1" id="KW-0472">Membrane</keyword>
<accession>A0ABS7BTE4</accession>
<keyword evidence="1" id="KW-0812">Transmembrane</keyword>
<evidence type="ECO:0000256" key="1">
    <source>
        <dbReference type="SAM" id="Phobius"/>
    </source>
</evidence>
<dbReference type="RefSeq" id="WP_219750439.1">
    <property type="nucleotide sequence ID" value="NZ_JAHXZN010000010.1"/>
</dbReference>
<protein>
    <recommendedName>
        <fullName evidence="4">Glycerophosphoryl diester phosphodiesterase membrane domain-containing protein</fullName>
    </recommendedName>
</protein>
<dbReference type="Proteomes" id="UP000759103">
    <property type="component" value="Unassembled WGS sequence"/>
</dbReference>
<feature type="transmembrane region" description="Helical" evidence="1">
    <location>
        <begin position="116"/>
        <end position="135"/>
    </location>
</feature>
<feature type="transmembrane region" description="Helical" evidence="1">
    <location>
        <begin position="178"/>
        <end position="199"/>
    </location>
</feature>
<feature type="transmembrane region" description="Helical" evidence="1">
    <location>
        <begin position="21"/>
        <end position="41"/>
    </location>
</feature>
<proteinExistence type="predicted"/>
<comment type="caution">
    <text evidence="2">The sequence shown here is derived from an EMBL/GenBank/DDBJ whole genome shotgun (WGS) entry which is preliminary data.</text>
</comment>
<keyword evidence="1" id="KW-1133">Transmembrane helix</keyword>
<feature type="transmembrane region" description="Helical" evidence="1">
    <location>
        <begin position="73"/>
        <end position="95"/>
    </location>
</feature>
<sequence>MSLTFAGLLSVAWRLFRRDRALVLRLAALFVFLPAFAALLLCDPLPPLPPAPRDELMMRAWLAAVGEWGQGNALFYLLADLLASYGVAAIALLLLDPDRLTVGQALGQALARLWSFVLVSVAVAVPVGLGLWLLVLPGLYVQARLIAAVPALARHPALRAGPALRLSWRLTKGQDWAITGALVTLFLAQWVVVSPLLSADEALRAPGSGDPVLLGLVDALLAAVPAAYAIAVLLMGVVVYRVGASRGS</sequence>
<name>A0ABS7BTE4_9SPHN</name>
<dbReference type="EMBL" id="JAHXZN010000010">
    <property type="protein sequence ID" value="MBW6532851.1"/>
    <property type="molecule type" value="Genomic_DNA"/>
</dbReference>
<evidence type="ECO:0008006" key="4">
    <source>
        <dbReference type="Google" id="ProtNLM"/>
    </source>
</evidence>
<feature type="transmembrane region" description="Helical" evidence="1">
    <location>
        <begin position="219"/>
        <end position="240"/>
    </location>
</feature>
<reference evidence="2 3" key="1">
    <citation type="submission" date="2021-07" db="EMBL/GenBank/DDBJ databases">
        <title>Sphingomonas sp.</title>
        <authorList>
            <person name="Feng G."/>
            <person name="Li J."/>
            <person name="Pan M."/>
        </authorList>
    </citation>
    <scope>NUCLEOTIDE SEQUENCE [LARGE SCALE GENOMIC DNA]</scope>
    <source>
        <strain evidence="2 3">RRHST34</strain>
    </source>
</reference>
<evidence type="ECO:0000313" key="2">
    <source>
        <dbReference type="EMBL" id="MBW6532851.1"/>
    </source>
</evidence>